<accession>A0AAN8SQM4</accession>
<dbReference type="AlphaFoldDB" id="A0AAN8SQM4"/>
<feature type="domain" description="Retrotransposon gag" evidence="2">
    <location>
        <begin position="111"/>
        <end position="198"/>
    </location>
</feature>
<dbReference type="InterPro" id="IPR005162">
    <property type="entry name" value="Retrotrans_gag_dom"/>
</dbReference>
<evidence type="ECO:0000259" key="2">
    <source>
        <dbReference type="Pfam" id="PF03732"/>
    </source>
</evidence>
<evidence type="ECO:0000313" key="4">
    <source>
        <dbReference type="Proteomes" id="UP001371456"/>
    </source>
</evidence>
<evidence type="ECO:0000256" key="1">
    <source>
        <dbReference type="SAM" id="MobiDB-lite"/>
    </source>
</evidence>
<name>A0AAN8SQM4_SOLBU</name>
<evidence type="ECO:0000313" key="3">
    <source>
        <dbReference type="EMBL" id="KAK6773405.1"/>
    </source>
</evidence>
<reference evidence="3 4" key="1">
    <citation type="submission" date="2024-02" db="EMBL/GenBank/DDBJ databases">
        <title>de novo genome assembly of Solanum bulbocastanum strain 11H21.</title>
        <authorList>
            <person name="Hosaka A.J."/>
        </authorList>
    </citation>
    <scope>NUCLEOTIDE SEQUENCE [LARGE SCALE GENOMIC DNA]</scope>
    <source>
        <tissue evidence="3">Young leaves</tissue>
    </source>
</reference>
<dbReference type="Pfam" id="PF03732">
    <property type="entry name" value="Retrotrans_gag"/>
    <property type="match status" value="1"/>
</dbReference>
<proteinExistence type="predicted"/>
<comment type="caution">
    <text evidence="3">The sequence shown here is derived from an EMBL/GenBank/DDBJ whole genome shotgun (WGS) entry which is preliminary data.</text>
</comment>
<keyword evidence="4" id="KW-1185">Reference proteome</keyword>
<dbReference type="EMBL" id="JBANQN010000012">
    <property type="protein sequence ID" value="KAK6773405.1"/>
    <property type="molecule type" value="Genomic_DNA"/>
</dbReference>
<dbReference type="CDD" id="cd00303">
    <property type="entry name" value="retropepsin_like"/>
    <property type="match status" value="1"/>
</dbReference>
<protein>
    <recommendedName>
        <fullName evidence="2">Retrotransposon gag domain-containing protein</fullName>
    </recommendedName>
</protein>
<feature type="region of interest" description="Disordered" evidence="1">
    <location>
        <begin position="218"/>
        <end position="238"/>
    </location>
</feature>
<dbReference type="Proteomes" id="UP001371456">
    <property type="component" value="Unassembled WGS sequence"/>
</dbReference>
<gene>
    <name evidence="3" type="ORF">RDI58_028643</name>
</gene>
<organism evidence="3 4">
    <name type="scientific">Solanum bulbocastanum</name>
    <name type="common">Wild potato</name>
    <dbReference type="NCBI Taxonomy" id="147425"/>
    <lineage>
        <taxon>Eukaryota</taxon>
        <taxon>Viridiplantae</taxon>
        <taxon>Streptophyta</taxon>
        <taxon>Embryophyta</taxon>
        <taxon>Tracheophyta</taxon>
        <taxon>Spermatophyta</taxon>
        <taxon>Magnoliopsida</taxon>
        <taxon>eudicotyledons</taxon>
        <taxon>Gunneridae</taxon>
        <taxon>Pentapetalae</taxon>
        <taxon>asterids</taxon>
        <taxon>lamiids</taxon>
        <taxon>Solanales</taxon>
        <taxon>Solanaceae</taxon>
        <taxon>Solanoideae</taxon>
        <taxon>Solaneae</taxon>
        <taxon>Solanum</taxon>
    </lineage>
</organism>
<sequence>MAVETPKVLTRLDRMAIDMANVAARQNQLETVNEKSFSELKKAIEDGQGKQLVTTPRFFEKIYSPTIGPLGIPGIMNSVPPPPIFYRTTTSNPTSGGPTHQTNPSQKKVTIATLHFDDLALQWHQAYMRSRNHLSIPTWEEYIYALSDRFGAEFDDPMSELVSLRQTGSVISYQEVFNRAMTLLTLDPNHAISVFFEWAETGVRWREAMKNQPYSYAKPQTTPNLHLPKPPPPIVADRPRRRRLTPAELKEEGVALEEEGELLQLPEVIETCKISIHAMNGIKGYRTLRLTGHCHKKALNILIDTGSTHNFMDSGLVARIGWKVSPCNWGDAGLADGNSVPINGICQSPKPK</sequence>